<evidence type="ECO:0000313" key="2">
    <source>
        <dbReference type="Proteomes" id="UP000694864"/>
    </source>
</evidence>
<accession>A0ABM1Q8B4</accession>
<gene>
    <name evidence="3" type="primary">LOC104702715</name>
</gene>
<name>A0ABM1Q8B4_CAMSA</name>
<protein>
    <submittedName>
        <fullName evidence="3">Defensin-like protein 79</fullName>
    </submittedName>
</protein>
<dbReference type="Proteomes" id="UP000694864">
    <property type="component" value="Chromosome 7"/>
</dbReference>
<feature type="signal peptide" evidence="1">
    <location>
        <begin position="1"/>
        <end position="31"/>
    </location>
</feature>
<reference evidence="2" key="1">
    <citation type="journal article" date="2014" name="Nat. Commun.">
        <title>The emerging biofuel crop Camelina sativa retains a highly undifferentiated hexaploid genome structure.</title>
        <authorList>
            <person name="Kagale S."/>
            <person name="Koh C."/>
            <person name="Nixon J."/>
            <person name="Bollina V."/>
            <person name="Clarke W.E."/>
            <person name="Tuteja R."/>
            <person name="Spillane C."/>
            <person name="Robinson S.J."/>
            <person name="Links M.G."/>
            <person name="Clarke C."/>
            <person name="Higgins E.E."/>
            <person name="Huebert T."/>
            <person name="Sharpe A.G."/>
            <person name="Parkin I.A."/>
        </authorList>
    </citation>
    <scope>NUCLEOTIDE SEQUENCE [LARGE SCALE GENOMIC DNA]</scope>
    <source>
        <strain evidence="2">cv. DH55</strain>
    </source>
</reference>
<keyword evidence="2" id="KW-1185">Reference proteome</keyword>
<evidence type="ECO:0000256" key="1">
    <source>
        <dbReference type="SAM" id="SignalP"/>
    </source>
</evidence>
<organism evidence="2 3">
    <name type="scientific">Camelina sativa</name>
    <name type="common">False flax</name>
    <name type="synonym">Myagrum sativum</name>
    <dbReference type="NCBI Taxonomy" id="90675"/>
    <lineage>
        <taxon>Eukaryota</taxon>
        <taxon>Viridiplantae</taxon>
        <taxon>Streptophyta</taxon>
        <taxon>Embryophyta</taxon>
        <taxon>Tracheophyta</taxon>
        <taxon>Spermatophyta</taxon>
        <taxon>Magnoliopsida</taxon>
        <taxon>eudicotyledons</taxon>
        <taxon>Gunneridae</taxon>
        <taxon>Pentapetalae</taxon>
        <taxon>rosids</taxon>
        <taxon>malvids</taxon>
        <taxon>Brassicales</taxon>
        <taxon>Brassicaceae</taxon>
        <taxon>Camelineae</taxon>
        <taxon>Camelina</taxon>
    </lineage>
</organism>
<dbReference type="GeneID" id="104702715"/>
<evidence type="ECO:0000313" key="3">
    <source>
        <dbReference type="RefSeq" id="XP_019083002.1"/>
    </source>
</evidence>
<keyword evidence="1" id="KW-0732">Signal</keyword>
<feature type="chain" id="PRO_5045038002" evidence="1">
    <location>
        <begin position="32"/>
        <end position="89"/>
    </location>
</feature>
<dbReference type="RefSeq" id="XP_019083002.1">
    <property type="nucleotide sequence ID" value="XM_019227457.1"/>
</dbReference>
<proteinExistence type="predicted"/>
<sequence>MESKKSSHAYGTYFLLISTIFLLFLSQQANSYQKLICLDLNISCAECKKQCDETSYGGICLNEGLKNETCCCKKSPPPSYYDSSPPSSI</sequence>
<reference evidence="3" key="2">
    <citation type="submission" date="2025-08" db="UniProtKB">
        <authorList>
            <consortium name="RefSeq"/>
        </authorList>
    </citation>
    <scope>IDENTIFICATION</scope>
    <source>
        <tissue evidence="3">Leaf</tissue>
    </source>
</reference>